<comment type="pathway">
    <text evidence="1">Lipid metabolism; fatty acid beta-oxidation.</text>
</comment>
<accession>A0A7R9XQ97</accession>
<comment type="similarity">
    <text evidence="2 6">Belongs to the enoyl-CoA hydratase/isomerase family.</text>
</comment>
<evidence type="ECO:0000256" key="3">
    <source>
        <dbReference type="ARBA" id="ARBA00022832"/>
    </source>
</evidence>
<dbReference type="OMA" id="QYVAHVE"/>
<evidence type="ECO:0000256" key="2">
    <source>
        <dbReference type="ARBA" id="ARBA00005254"/>
    </source>
</evidence>
<evidence type="ECO:0000256" key="6">
    <source>
        <dbReference type="RuleBase" id="RU003707"/>
    </source>
</evidence>
<dbReference type="InterPro" id="IPR029045">
    <property type="entry name" value="ClpP/crotonase-like_dom_sf"/>
</dbReference>
<reference evidence="7" key="1">
    <citation type="submission" date="2021-01" db="EMBL/GenBank/DDBJ databases">
        <authorList>
            <person name="Corre E."/>
            <person name="Pelletier E."/>
            <person name="Niang G."/>
            <person name="Scheremetjew M."/>
            <person name="Finn R."/>
            <person name="Kale V."/>
            <person name="Holt S."/>
            <person name="Cochrane G."/>
            <person name="Meng A."/>
            <person name="Brown T."/>
            <person name="Cohen L."/>
        </authorList>
    </citation>
    <scope>NUCLEOTIDE SEQUENCE</scope>
    <source>
        <strain evidence="7">Clade-A-BCC118000</strain>
    </source>
</reference>
<sequence length="278" mass="30180">MRRPTCAVDIDADGVGVLTLSRPHRANALNEEMWTDFAECVKFVGQSNARCVVVRGDGRHFCAGIDVADEATLKSTLGDVGDVGAATCEGRRRESLLRNIKRLQDAFTALERDVECPTIACVRGACYGAGVDMITACDLRVCCGKSARFCVKEVDLGITADVGTLQRLPSIIGFGRAVELAMTAREMDAKEALAIGLVSEICDDVEARAMALAKMLAKKSPLALRGTKRTLLRQRDDPNVARGLDYVATHNAAMLMSNDLNESLRARFEKREPIFAKL</sequence>
<dbReference type="EMBL" id="HBDX01003032">
    <property type="protein sequence ID" value="CAD8221893.1"/>
    <property type="molecule type" value="Transcribed_RNA"/>
</dbReference>
<name>A0A7R9XQ97_9CHLO</name>
<dbReference type="InterPro" id="IPR045002">
    <property type="entry name" value="Ech1-like"/>
</dbReference>
<evidence type="ECO:0000256" key="4">
    <source>
        <dbReference type="ARBA" id="ARBA00023098"/>
    </source>
</evidence>
<dbReference type="FunFam" id="1.10.12.10:FF:000004">
    <property type="entry name" value="Delta3,5-delta2,4-dienoyl-CoA isomerase"/>
    <property type="match status" value="1"/>
</dbReference>
<dbReference type="InterPro" id="IPR014748">
    <property type="entry name" value="Enoyl-CoA_hydra_C"/>
</dbReference>
<proteinExistence type="inferred from homology"/>
<evidence type="ECO:0000256" key="1">
    <source>
        <dbReference type="ARBA" id="ARBA00005005"/>
    </source>
</evidence>
<protein>
    <submittedName>
        <fullName evidence="7">Uncharacterized protein</fullName>
    </submittedName>
</protein>
<dbReference type="AlphaFoldDB" id="A0A7R9XQ97"/>
<dbReference type="PANTHER" id="PTHR43149">
    <property type="entry name" value="ENOYL-COA HYDRATASE"/>
    <property type="match status" value="1"/>
</dbReference>
<dbReference type="PROSITE" id="PS00166">
    <property type="entry name" value="ENOYL_COA_HYDRATASE"/>
    <property type="match status" value="1"/>
</dbReference>
<dbReference type="UniPathway" id="UPA00659"/>
<organism evidence="7">
    <name type="scientific">Ostreococcus sp. 'lucimarinus'</name>
    <dbReference type="NCBI Taxonomy" id="242159"/>
    <lineage>
        <taxon>Eukaryota</taxon>
        <taxon>Viridiplantae</taxon>
        <taxon>Chlorophyta</taxon>
        <taxon>Mamiellophyceae</taxon>
        <taxon>Mamiellales</taxon>
        <taxon>Bathycoccaceae</taxon>
        <taxon>Ostreococcus</taxon>
    </lineage>
</organism>
<dbReference type="Gene3D" id="1.10.12.10">
    <property type="entry name" value="Lyase 2-enoyl-coa Hydratase, Chain A, domain 2"/>
    <property type="match status" value="1"/>
</dbReference>
<dbReference type="Gene3D" id="3.90.226.10">
    <property type="entry name" value="2-enoyl-CoA Hydratase, Chain A, domain 1"/>
    <property type="match status" value="1"/>
</dbReference>
<dbReference type="GO" id="GO:0006635">
    <property type="term" value="P:fatty acid beta-oxidation"/>
    <property type="evidence" value="ECO:0007669"/>
    <property type="project" value="UniProtKB-UniPathway"/>
</dbReference>
<dbReference type="Pfam" id="PF00378">
    <property type="entry name" value="ECH_1"/>
    <property type="match status" value="1"/>
</dbReference>
<gene>
    <name evidence="7" type="ORF">OLUC0939_LOCUS2615</name>
</gene>
<dbReference type="InterPro" id="IPR001753">
    <property type="entry name" value="Enoyl-CoA_hydra/iso"/>
</dbReference>
<keyword evidence="4" id="KW-0443">Lipid metabolism</keyword>
<dbReference type="GO" id="GO:0051750">
    <property type="term" value="F:delta(3,5)-delta(2,4)-dienoyl-CoA isomerase activity"/>
    <property type="evidence" value="ECO:0007669"/>
    <property type="project" value="TreeGrafter"/>
</dbReference>
<evidence type="ECO:0000256" key="5">
    <source>
        <dbReference type="ARBA" id="ARBA00023235"/>
    </source>
</evidence>
<dbReference type="InterPro" id="IPR018376">
    <property type="entry name" value="Enoyl-CoA_hyd/isom_CS"/>
</dbReference>
<keyword evidence="3" id="KW-0276">Fatty acid metabolism</keyword>
<dbReference type="PANTHER" id="PTHR43149:SF1">
    <property type="entry name" value="DELTA(3,5)-DELTA(2,4)-DIENOYL-COA ISOMERASE, MITOCHONDRIAL"/>
    <property type="match status" value="1"/>
</dbReference>
<dbReference type="CDD" id="cd06558">
    <property type="entry name" value="crotonase-like"/>
    <property type="match status" value="1"/>
</dbReference>
<keyword evidence="5" id="KW-0413">Isomerase</keyword>
<dbReference type="SUPFAM" id="SSF52096">
    <property type="entry name" value="ClpP/crotonase"/>
    <property type="match status" value="1"/>
</dbReference>
<evidence type="ECO:0000313" key="7">
    <source>
        <dbReference type="EMBL" id="CAD8221893.1"/>
    </source>
</evidence>